<dbReference type="Gene3D" id="1.10.10.60">
    <property type="entry name" value="Homeodomain-like"/>
    <property type="match status" value="2"/>
</dbReference>
<evidence type="ECO:0000256" key="2">
    <source>
        <dbReference type="ARBA" id="ARBA00023125"/>
    </source>
</evidence>
<dbReference type="EMBL" id="WSLF01000004">
    <property type="protein sequence ID" value="KAE9634893.1"/>
    <property type="molecule type" value="Genomic_DNA"/>
</dbReference>
<dbReference type="PANTHER" id="PTHR43280">
    <property type="entry name" value="ARAC-FAMILY TRANSCRIPTIONAL REGULATOR"/>
    <property type="match status" value="1"/>
</dbReference>
<comment type="caution">
    <text evidence="5">The sequence shown here is derived from an EMBL/GenBank/DDBJ whole genome shotgun (WGS) entry which is preliminary data.</text>
</comment>
<evidence type="ECO:0000259" key="4">
    <source>
        <dbReference type="PROSITE" id="PS01124"/>
    </source>
</evidence>
<reference evidence="5 6" key="1">
    <citation type="submission" date="2019-12" db="EMBL/GenBank/DDBJ databases">
        <title>Defluviitalea raffinosedens, isolated from a biogas fermenter, genome sequencing and characterization.</title>
        <authorList>
            <person name="Rettenmaier R."/>
            <person name="Schneider M."/>
            <person name="Neuhaus K."/>
            <person name="Liebl W."/>
            <person name="Zverlov V."/>
        </authorList>
    </citation>
    <scope>NUCLEOTIDE SEQUENCE [LARGE SCALE GENOMIC DNA]</scope>
    <source>
        <strain evidence="5 6">249c-K6</strain>
    </source>
</reference>
<dbReference type="AlphaFoldDB" id="A0A7C8LDJ3"/>
<keyword evidence="2" id="KW-0238">DNA-binding</keyword>
<accession>A0A7C8LDJ3</accession>
<evidence type="ECO:0000313" key="6">
    <source>
        <dbReference type="Proteomes" id="UP000483018"/>
    </source>
</evidence>
<dbReference type="SMART" id="SM00342">
    <property type="entry name" value="HTH_ARAC"/>
    <property type="match status" value="1"/>
</dbReference>
<keyword evidence="6" id="KW-1185">Reference proteome</keyword>
<dbReference type="GO" id="GO:0003700">
    <property type="term" value="F:DNA-binding transcription factor activity"/>
    <property type="evidence" value="ECO:0007669"/>
    <property type="project" value="InterPro"/>
</dbReference>
<dbReference type="PROSITE" id="PS00041">
    <property type="entry name" value="HTH_ARAC_FAMILY_1"/>
    <property type="match status" value="1"/>
</dbReference>
<dbReference type="InterPro" id="IPR020449">
    <property type="entry name" value="Tscrpt_reg_AraC-type_HTH"/>
</dbReference>
<dbReference type="PROSITE" id="PS01124">
    <property type="entry name" value="HTH_ARAC_FAMILY_2"/>
    <property type="match status" value="1"/>
</dbReference>
<dbReference type="Pfam" id="PF12833">
    <property type="entry name" value="HTH_18"/>
    <property type="match status" value="1"/>
</dbReference>
<dbReference type="OrthoDB" id="184994at2"/>
<protein>
    <submittedName>
        <fullName evidence="5">Helix-turn-helix domain-containing protein</fullName>
    </submittedName>
</protein>
<feature type="domain" description="HTH araC/xylS-type" evidence="4">
    <location>
        <begin position="123"/>
        <end position="221"/>
    </location>
</feature>
<proteinExistence type="predicted"/>
<organism evidence="5 6">
    <name type="scientific">Defluviitalea raffinosedens</name>
    <dbReference type="NCBI Taxonomy" id="1450156"/>
    <lineage>
        <taxon>Bacteria</taxon>
        <taxon>Bacillati</taxon>
        <taxon>Bacillota</taxon>
        <taxon>Clostridia</taxon>
        <taxon>Lachnospirales</taxon>
        <taxon>Defluviitaleaceae</taxon>
        <taxon>Defluviitalea</taxon>
    </lineage>
</organism>
<dbReference type="RefSeq" id="WP_158739980.1">
    <property type="nucleotide sequence ID" value="NZ_JAFBEP010000007.1"/>
</dbReference>
<evidence type="ECO:0000256" key="3">
    <source>
        <dbReference type="ARBA" id="ARBA00023163"/>
    </source>
</evidence>
<evidence type="ECO:0000313" key="5">
    <source>
        <dbReference type="EMBL" id="KAE9634893.1"/>
    </source>
</evidence>
<keyword evidence="1" id="KW-0805">Transcription regulation</keyword>
<name>A0A7C8LDJ3_9FIRM</name>
<dbReference type="PANTHER" id="PTHR43280:SF28">
    <property type="entry name" value="HTH-TYPE TRANSCRIPTIONAL ACTIVATOR RHAS"/>
    <property type="match status" value="1"/>
</dbReference>
<gene>
    <name evidence="5" type="ORF">GND95_06165</name>
</gene>
<dbReference type="SUPFAM" id="SSF46689">
    <property type="entry name" value="Homeodomain-like"/>
    <property type="match status" value="2"/>
</dbReference>
<dbReference type="Proteomes" id="UP000483018">
    <property type="component" value="Unassembled WGS sequence"/>
</dbReference>
<sequence length="224" mass="26170">MPLDGFISDKYFFSPIISLLVESNSKDAIIELIKNKHKEELENDILFEHKKNDLFMWNIVFIREVLAKATFKESFSDLYNKFYMKIFKASTIKELQALELEIASKYLDLLIYDAVVTDTFIVNKILQYLHVNIENHVSLEKLAKDLDISMSYASKCFKGKMGMTIMQYSKKIKIERAKSYLLSTNKSILDIALLLGFYDQSHFTRTFKAFTGITPTQYRNNNYL</sequence>
<dbReference type="InterPro" id="IPR018060">
    <property type="entry name" value="HTH_AraC"/>
</dbReference>
<dbReference type="InterPro" id="IPR018062">
    <property type="entry name" value="HTH_AraC-typ_CS"/>
</dbReference>
<keyword evidence="3" id="KW-0804">Transcription</keyword>
<dbReference type="InterPro" id="IPR009057">
    <property type="entry name" value="Homeodomain-like_sf"/>
</dbReference>
<dbReference type="PRINTS" id="PR00032">
    <property type="entry name" value="HTHARAC"/>
</dbReference>
<dbReference type="GO" id="GO:0043565">
    <property type="term" value="F:sequence-specific DNA binding"/>
    <property type="evidence" value="ECO:0007669"/>
    <property type="project" value="InterPro"/>
</dbReference>
<evidence type="ECO:0000256" key="1">
    <source>
        <dbReference type="ARBA" id="ARBA00023015"/>
    </source>
</evidence>